<evidence type="ECO:0000256" key="2">
    <source>
        <dbReference type="SAM" id="SignalP"/>
    </source>
</evidence>
<dbReference type="PANTHER" id="PTHR15337">
    <property type="entry name" value="ANTERIOR GRADIENT PROTEIN-RELATED"/>
    <property type="match status" value="1"/>
</dbReference>
<keyword evidence="1 2" id="KW-0732">Signal</keyword>
<proteinExistence type="predicted"/>
<feature type="domain" description="Thioredoxin" evidence="3">
    <location>
        <begin position="15"/>
        <end position="141"/>
    </location>
</feature>
<evidence type="ECO:0000259" key="3">
    <source>
        <dbReference type="PROSITE" id="PS51352"/>
    </source>
</evidence>
<reference evidence="4 5" key="1">
    <citation type="submission" date="2016-12" db="EMBL/GenBank/DDBJ databases">
        <authorList>
            <person name="Song W.-J."/>
            <person name="Kurnit D.M."/>
        </authorList>
    </citation>
    <scope>NUCLEOTIDE SEQUENCE [LARGE SCALE GENOMIC DNA]</scope>
    <source>
        <strain evidence="4 5">HSG9</strain>
    </source>
</reference>
<dbReference type="InterPro" id="IPR013766">
    <property type="entry name" value="Thioredoxin_domain"/>
</dbReference>
<dbReference type="Gene3D" id="3.40.30.10">
    <property type="entry name" value="Glutaredoxin"/>
    <property type="match status" value="1"/>
</dbReference>
<dbReference type="PROSITE" id="PS51352">
    <property type="entry name" value="THIOREDOXIN_2"/>
    <property type="match status" value="1"/>
</dbReference>
<dbReference type="SUPFAM" id="SSF52833">
    <property type="entry name" value="Thioredoxin-like"/>
    <property type="match status" value="1"/>
</dbReference>
<dbReference type="InterPro" id="IPR036249">
    <property type="entry name" value="Thioredoxin-like_sf"/>
</dbReference>
<keyword evidence="4" id="KW-0413">Isomerase</keyword>
<gene>
    <name evidence="4" type="ORF">BUL40_12755</name>
</gene>
<feature type="chain" id="PRO_5012347720" evidence="2">
    <location>
        <begin position="18"/>
        <end position="141"/>
    </location>
</feature>
<comment type="caution">
    <text evidence="4">The sequence shown here is derived from an EMBL/GenBank/DDBJ whole genome shotgun (WGS) entry which is preliminary data.</text>
</comment>
<name>A0A1V6LPE0_9FLAO</name>
<evidence type="ECO:0000313" key="5">
    <source>
        <dbReference type="Proteomes" id="UP000191680"/>
    </source>
</evidence>
<organism evidence="4 5">
    <name type="scientific">Croceivirga radicis</name>
    <dbReference type="NCBI Taxonomy" id="1929488"/>
    <lineage>
        <taxon>Bacteria</taxon>
        <taxon>Pseudomonadati</taxon>
        <taxon>Bacteroidota</taxon>
        <taxon>Flavobacteriia</taxon>
        <taxon>Flavobacteriales</taxon>
        <taxon>Flavobacteriaceae</taxon>
        <taxon>Croceivirga</taxon>
    </lineage>
</organism>
<keyword evidence="5" id="KW-1185">Reference proteome</keyword>
<dbReference type="Proteomes" id="UP000191680">
    <property type="component" value="Unassembled WGS sequence"/>
</dbReference>
<sequence>MKRIFYIALLLPLGLLAQNWQTDFAAATSKANSEQKNILLVFSGSDWCAPCIKLDRKIWSTPIFKKAAAKNWVLYRADFPKKKKNKLKAEVLNQNKTLAEKYNSKGYFPLVVVLRPNGTVVGTTGFNGMDVESYIEHLKSL</sequence>
<dbReference type="Pfam" id="PF13899">
    <property type="entry name" value="Thioredoxin_7"/>
    <property type="match status" value="1"/>
</dbReference>
<dbReference type="AlphaFoldDB" id="A0A1V6LPE0"/>
<protein>
    <submittedName>
        <fullName evidence="4">Thiol-disulfide isomerase</fullName>
    </submittedName>
</protein>
<dbReference type="InterPro" id="IPR051099">
    <property type="entry name" value="AGR/TXD"/>
</dbReference>
<dbReference type="GO" id="GO:0016853">
    <property type="term" value="F:isomerase activity"/>
    <property type="evidence" value="ECO:0007669"/>
    <property type="project" value="UniProtKB-KW"/>
</dbReference>
<accession>A0A1V6LPE0</accession>
<feature type="signal peptide" evidence="2">
    <location>
        <begin position="1"/>
        <end position="17"/>
    </location>
</feature>
<evidence type="ECO:0000256" key="1">
    <source>
        <dbReference type="ARBA" id="ARBA00022729"/>
    </source>
</evidence>
<dbReference type="OrthoDB" id="981626at2"/>
<dbReference type="PANTHER" id="PTHR15337:SF11">
    <property type="entry name" value="THIOREDOXIN DOMAIN-CONTAINING PROTEIN"/>
    <property type="match status" value="1"/>
</dbReference>
<dbReference type="RefSeq" id="WP_080319564.1">
    <property type="nucleotide sequence ID" value="NZ_MTBC01000009.1"/>
</dbReference>
<dbReference type="EMBL" id="MTBC01000009">
    <property type="protein sequence ID" value="OQD41979.1"/>
    <property type="molecule type" value="Genomic_DNA"/>
</dbReference>
<evidence type="ECO:0000313" key="4">
    <source>
        <dbReference type="EMBL" id="OQD41979.1"/>
    </source>
</evidence>